<feature type="domain" description="DUF7033" evidence="1">
    <location>
        <begin position="95"/>
        <end position="173"/>
    </location>
</feature>
<keyword evidence="3" id="KW-1185">Reference proteome</keyword>
<accession>A0ABR7KR85</accession>
<evidence type="ECO:0000313" key="2">
    <source>
        <dbReference type="EMBL" id="MBC6110599.1"/>
    </source>
</evidence>
<dbReference type="Pfam" id="PF23019">
    <property type="entry name" value="DUF7033"/>
    <property type="match status" value="1"/>
</dbReference>
<protein>
    <recommendedName>
        <fullName evidence="1">DUF7033 domain-containing protein</fullName>
    </recommendedName>
</protein>
<sequence length="421" mass="48513">MHLIVFSTLLTPRIKYIFNFIFKDILKTEVEFTGNSQYFLQSENIKISYGDAPIADELFFKCTSLLLSNKVEEFNLKTTLFGEYQVPFPVKDSLLPFDVFAASFFIVSRYEEYLHQKTSTEDFKASKSHQYKWKILDKPIIDEWALILKNLILKKYPSFKFHDKKFVQQPTINFTITPNVPDGFLSKTKFFISSVFKKENVYLTSKFDKITGLGVDNEAVLTDLEKSLGKKSNPLYFINFPNVPDEYIRKNGISDLLAEKSVGLLRPCASEAQKVSEIKESILKLKKIHPEQINLTSQQLEVLRFPICYLNLLNSGITSDYSMGYADTAGFRAGTCTPFNWYDLQLEKVTPLNVKSYCISDSVLQFKHLEEAKRLINDYIDAVKVVDGSFFSSWELRSLSDHYKYKKLKTIFGEMLKSAGN</sequence>
<organism evidence="2 3">
    <name type="scientific">Pedobacter fastidiosus</name>
    <dbReference type="NCBI Taxonomy" id="2765361"/>
    <lineage>
        <taxon>Bacteria</taxon>
        <taxon>Pseudomonadati</taxon>
        <taxon>Bacteroidota</taxon>
        <taxon>Sphingobacteriia</taxon>
        <taxon>Sphingobacteriales</taxon>
        <taxon>Sphingobacteriaceae</taxon>
        <taxon>Pedobacter</taxon>
    </lineage>
</organism>
<name>A0ABR7KR85_9SPHI</name>
<reference evidence="2 3" key="1">
    <citation type="submission" date="2020-08" db="EMBL/GenBank/DDBJ databases">
        <authorList>
            <person name="Sun Q."/>
            <person name="Inoue M."/>
        </authorList>
    </citation>
    <scope>NUCLEOTIDE SEQUENCE [LARGE SCALE GENOMIC DNA]</scope>
    <source>
        <strain evidence="2 3">CCM 8938</strain>
    </source>
</reference>
<dbReference type="RefSeq" id="WP_187071073.1">
    <property type="nucleotide sequence ID" value="NZ_JACRYL010000007.1"/>
</dbReference>
<dbReference type="EMBL" id="JACRYL010000007">
    <property type="protein sequence ID" value="MBC6110599.1"/>
    <property type="molecule type" value="Genomic_DNA"/>
</dbReference>
<proteinExistence type="predicted"/>
<dbReference type="InterPro" id="IPR054297">
    <property type="entry name" value="DUF7033"/>
</dbReference>
<dbReference type="Proteomes" id="UP000652755">
    <property type="component" value="Unassembled WGS sequence"/>
</dbReference>
<comment type="caution">
    <text evidence="2">The sequence shown here is derived from an EMBL/GenBank/DDBJ whole genome shotgun (WGS) entry which is preliminary data.</text>
</comment>
<evidence type="ECO:0000259" key="1">
    <source>
        <dbReference type="Pfam" id="PF23019"/>
    </source>
</evidence>
<gene>
    <name evidence="2" type="ORF">H7U22_09190</name>
</gene>
<evidence type="ECO:0000313" key="3">
    <source>
        <dbReference type="Proteomes" id="UP000652755"/>
    </source>
</evidence>